<dbReference type="SMART" id="SM00066">
    <property type="entry name" value="GAL4"/>
    <property type="match status" value="1"/>
</dbReference>
<keyword evidence="5" id="KW-0804">Transcription</keyword>
<reference evidence="11" key="1">
    <citation type="submission" date="2022-12" db="EMBL/GenBank/DDBJ databases">
        <authorList>
            <person name="Petersen C."/>
        </authorList>
    </citation>
    <scope>NUCLEOTIDE SEQUENCE</scope>
    <source>
        <strain evidence="11">IBT 3081</strain>
    </source>
</reference>
<dbReference type="CDD" id="cd00067">
    <property type="entry name" value="GAL4"/>
    <property type="match status" value="1"/>
</dbReference>
<keyword evidence="3" id="KW-0805">Transcription regulation</keyword>
<sequence length="576" mass="64051">MAPAASKTSTPNAGQSSFTPSTMDWNNYTGHTDSHNSPDATNAEFRCGLCNKAYGRRDLRDRHRRRCAKTFGQERPSKRKSCEICAQKKLRCSLTRPACSRCVQMGTACHYPNTSSTSPTWVDQDTGPEHMSPLEVILEPISTGFTPDFPVSAMTLPEDSSSAPGMDGIAWSPPLNDIGFILDGTGFPGQATWPDPGSGFVDYLHDQTSTFLTPQEKSKEPHPLDNHSLLLSRNSPDHSLSPLSSSAESSHREPSMGRDDVETSNSGVSWDTTSIFASSFVPDLSHPALRDTTSLSHELFGILREYSRMMIQPNFWSPFIHHSLYRCSKDGMAEPLGIAVACVSAYSSSVESSVDFVDNMINSQRERLVREFHIYTDRPETCLAALHAVCVYQILGLFGGPSVDSPRSGHSTPFKDRREGRREDAGKAAELHGSFLLKMTRRLCKLHQKALGQNEAGWSEWKFAESLRRNVFFVHIVNILAAEARKLHRDYFEPLNDGINLQMPLPAPEYMWRVCSDAEWQVAREYARTTSPTPGTLQDLLELDRVGGLDVALLQPLTRIILACHKIRAKFNDGVE</sequence>
<feature type="domain" description="Zn(2)-C6 fungal-type" evidence="9">
    <location>
        <begin position="81"/>
        <end position="111"/>
    </location>
</feature>
<evidence type="ECO:0000313" key="12">
    <source>
        <dbReference type="Proteomes" id="UP001147752"/>
    </source>
</evidence>
<evidence type="ECO:0000256" key="5">
    <source>
        <dbReference type="ARBA" id="ARBA00023163"/>
    </source>
</evidence>
<keyword evidence="12" id="KW-1185">Reference proteome</keyword>
<reference evidence="11" key="2">
    <citation type="journal article" date="2023" name="IMA Fungus">
        <title>Comparative genomic study of the Penicillium genus elucidates a diverse pangenome and 15 lateral gene transfer events.</title>
        <authorList>
            <person name="Petersen C."/>
            <person name="Sorensen T."/>
            <person name="Nielsen M.R."/>
            <person name="Sondergaard T.E."/>
            <person name="Sorensen J.L."/>
            <person name="Fitzpatrick D.A."/>
            <person name="Frisvad J.C."/>
            <person name="Nielsen K.L."/>
        </authorList>
    </citation>
    <scope>NUCLEOTIDE SEQUENCE</scope>
    <source>
        <strain evidence="11">IBT 3081</strain>
    </source>
</reference>
<keyword evidence="1" id="KW-0479">Metal-binding</keyword>
<feature type="compositionally biased region" description="Basic and acidic residues" evidence="8">
    <location>
        <begin position="413"/>
        <end position="423"/>
    </location>
</feature>
<dbReference type="AlphaFoldDB" id="A0A9W9S629"/>
<feature type="region of interest" description="Disordered" evidence="8">
    <location>
        <begin position="1"/>
        <end position="37"/>
    </location>
</feature>
<dbReference type="PANTHER" id="PTHR47660:SF3">
    <property type="entry name" value="FINGER DOMAIN PROTEIN, PUTATIVE (AFU_ORTHOLOGUE AFUA_4G03310)-RELATED"/>
    <property type="match status" value="1"/>
</dbReference>
<dbReference type="InterPro" id="IPR001138">
    <property type="entry name" value="Zn2Cys6_DnaBD"/>
</dbReference>
<dbReference type="EMBL" id="JAPZBT010000002">
    <property type="protein sequence ID" value="KAJ5372691.1"/>
    <property type="molecule type" value="Genomic_DNA"/>
</dbReference>
<evidence type="ECO:0000256" key="8">
    <source>
        <dbReference type="SAM" id="MobiDB-lite"/>
    </source>
</evidence>
<organism evidence="11 12">
    <name type="scientific">Penicillium concentricum</name>
    <dbReference type="NCBI Taxonomy" id="293559"/>
    <lineage>
        <taxon>Eukaryota</taxon>
        <taxon>Fungi</taxon>
        <taxon>Dikarya</taxon>
        <taxon>Ascomycota</taxon>
        <taxon>Pezizomycotina</taxon>
        <taxon>Eurotiomycetes</taxon>
        <taxon>Eurotiomycetidae</taxon>
        <taxon>Eurotiales</taxon>
        <taxon>Aspergillaceae</taxon>
        <taxon>Penicillium</taxon>
    </lineage>
</organism>
<dbReference type="OrthoDB" id="5423818at2759"/>
<dbReference type="PROSITE" id="PS50157">
    <property type="entry name" value="ZINC_FINGER_C2H2_2"/>
    <property type="match status" value="1"/>
</dbReference>
<evidence type="ECO:0000256" key="2">
    <source>
        <dbReference type="ARBA" id="ARBA00022833"/>
    </source>
</evidence>
<dbReference type="InterPro" id="IPR013087">
    <property type="entry name" value="Znf_C2H2_type"/>
</dbReference>
<dbReference type="PROSITE" id="PS50048">
    <property type="entry name" value="ZN2_CY6_FUNGAL_2"/>
    <property type="match status" value="1"/>
</dbReference>
<feature type="region of interest" description="Disordered" evidence="8">
    <location>
        <begin position="404"/>
        <end position="423"/>
    </location>
</feature>
<feature type="compositionally biased region" description="Basic and acidic residues" evidence="8">
    <location>
        <begin position="216"/>
        <end position="225"/>
    </location>
</feature>
<evidence type="ECO:0000256" key="7">
    <source>
        <dbReference type="PROSITE-ProRule" id="PRU00042"/>
    </source>
</evidence>
<keyword evidence="4" id="KW-0238">DNA-binding</keyword>
<feature type="region of interest" description="Disordered" evidence="8">
    <location>
        <begin position="212"/>
        <end position="267"/>
    </location>
</feature>
<dbReference type="GO" id="GO:0008270">
    <property type="term" value="F:zinc ion binding"/>
    <property type="evidence" value="ECO:0007669"/>
    <property type="project" value="UniProtKB-KW"/>
</dbReference>
<evidence type="ECO:0000256" key="3">
    <source>
        <dbReference type="ARBA" id="ARBA00023015"/>
    </source>
</evidence>
<feature type="compositionally biased region" description="Low complexity" evidence="8">
    <location>
        <begin position="237"/>
        <end position="248"/>
    </location>
</feature>
<dbReference type="PANTHER" id="PTHR47660">
    <property type="entry name" value="TRANSCRIPTION FACTOR WITH C2H2 AND ZN(2)-CYS(6) DNA BINDING DOMAIN (EUROFUNG)-RELATED-RELATED"/>
    <property type="match status" value="1"/>
</dbReference>
<feature type="compositionally biased region" description="Basic and acidic residues" evidence="8">
    <location>
        <begin position="249"/>
        <end position="261"/>
    </location>
</feature>
<dbReference type="GO" id="GO:0000981">
    <property type="term" value="F:DNA-binding transcription factor activity, RNA polymerase II-specific"/>
    <property type="evidence" value="ECO:0007669"/>
    <property type="project" value="InterPro"/>
</dbReference>
<evidence type="ECO:0000256" key="4">
    <source>
        <dbReference type="ARBA" id="ARBA00023125"/>
    </source>
</evidence>
<comment type="caution">
    <text evidence="11">The sequence shown here is derived from an EMBL/GenBank/DDBJ whole genome shotgun (WGS) entry which is preliminary data.</text>
</comment>
<dbReference type="PRINTS" id="PR00755">
    <property type="entry name" value="AFLATOXINBRP"/>
</dbReference>
<evidence type="ECO:0000256" key="6">
    <source>
        <dbReference type="ARBA" id="ARBA00023242"/>
    </source>
</evidence>
<gene>
    <name evidence="11" type="ORF">N7517_004697</name>
</gene>
<evidence type="ECO:0000259" key="9">
    <source>
        <dbReference type="PROSITE" id="PS50048"/>
    </source>
</evidence>
<accession>A0A9W9S629</accession>
<keyword evidence="6" id="KW-0539">Nucleus</keyword>
<name>A0A9W9S629_9EURO</name>
<protein>
    <submittedName>
        <fullName evidence="11">C6 finger domain protein</fullName>
    </submittedName>
</protein>
<proteinExistence type="predicted"/>
<dbReference type="Proteomes" id="UP001147752">
    <property type="component" value="Unassembled WGS sequence"/>
</dbReference>
<dbReference type="PROSITE" id="PS00463">
    <property type="entry name" value="ZN2_CY6_FUNGAL_1"/>
    <property type="match status" value="1"/>
</dbReference>
<evidence type="ECO:0000259" key="10">
    <source>
        <dbReference type="PROSITE" id="PS50157"/>
    </source>
</evidence>
<evidence type="ECO:0000313" key="11">
    <source>
        <dbReference type="EMBL" id="KAJ5372691.1"/>
    </source>
</evidence>
<dbReference type="GeneID" id="81461610"/>
<keyword evidence="2" id="KW-0862">Zinc</keyword>
<dbReference type="Gene3D" id="4.10.240.10">
    <property type="entry name" value="Zn(2)-C6 fungal-type DNA-binding domain"/>
    <property type="match status" value="1"/>
</dbReference>
<dbReference type="GO" id="GO:0003677">
    <property type="term" value="F:DNA binding"/>
    <property type="evidence" value="ECO:0007669"/>
    <property type="project" value="UniProtKB-KW"/>
</dbReference>
<dbReference type="Pfam" id="PF00172">
    <property type="entry name" value="Zn_clus"/>
    <property type="match status" value="1"/>
</dbReference>
<keyword evidence="7" id="KW-0863">Zinc-finger</keyword>
<dbReference type="InterPro" id="IPR036864">
    <property type="entry name" value="Zn2-C6_fun-type_DNA-bd_sf"/>
</dbReference>
<dbReference type="SUPFAM" id="SSF57701">
    <property type="entry name" value="Zn2/Cys6 DNA-binding domain"/>
    <property type="match status" value="1"/>
</dbReference>
<dbReference type="RefSeq" id="XP_056578677.1">
    <property type="nucleotide sequence ID" value="XM_056722427.1"/>
</dbReference>
<feature type="domain" description="C2H2-type" evidence="10">
    <location>
        <begin position="45"/>
        <end position="76"/>
    </location>
</feature>
<evidence type="ECO:0000256" key="1">
    <source>
        <dbReference type="ARBA" id="ARBA00022723"/>
    </source>
</evidence>